<proteinExistence type="inferred from homology"/>
<name>A0A9R0IJU0_SPIOL</name>
<dbReference type="Gene3D" id="2.40.10.10">
    <property type="entry name" value="Trypsin-like serine proteases"/>
    <property type="match status" value="2"/>
</dbReference>
<organism evidence="4 5">
    <name type="scientific">Spinacia oleracea</name>
    <name type="common">Spinach</name>
    <dbReference type="NCBI Taxonomy" id="3562"/>
    <lineage>
        <taxon>Eukaryota</taxon>
        <taxon>Viridiplantae</taxon>
        <taxon>Streptophyta</taxon>
        <taxon>Embryophyta</taxon>
        <taxon>Tracheophyta</taxon>
        <taxon>Spermatophyta</taxon>
        <taxon>Magnoliopsida</taxon>
        <taxon>eudicotyledons</taxon>
        <taxon>Gunneridae</taxon>
        <taxon>Pentapetalae</taxon>
        <taxon>Caryophyllales</taxon>
        <taxon>Chenopodiaceae</taxon>
        <taxon>Chenopodioideae</taxon>
        <taxon>Anserineae</taxon>
        <taxon>Spinacia</taxon>
    </lineage>
</organism>
<evidence type="ECO:0000313" key="4">
    <source>
        <dbReference type="Proteomes" id="UP000813463"/>
    </source>
</evidence>
<dbReference type="GO" id="GO:0006508">
    <property type="term" value="P:proteolysis"/>
    <property type="evidence" value="ECO:0007669"/>
    <property type="project" value="UniProtKB-KW"/>
</dbReference>
<keyword evidence="4" id="KW-1185">Reference proteome</keyword>
<dbReference type="GO" id="GO:0004252">
    <property type="term" value="F:serine-type endopeptidase activity"/>
    <property type="evidence" value="ECO:0007669"/>
    <property type="project" value="InterPro"/>
</dbReference>
<dbReference type="PANTHER" id="PTHR43343:SF6">
    <property type="entry name" value="PROTEASE DO-LIKE 5, CHLOROPLASTIC ISOFORM X1"/>
    <property type="match status" value="1"/>
</dbReference>
<dbReference type="GO" id="GO:0008233">
    <property type="term" value="F:peptidase activity"/>
    <property type="evidence" value="ECO:0000318"/>
    <property type="project" value="GO_Central"/>
</dbReference>
<evidence type="ECO:0000256" key="2">
    <source>
        <dbReference type="ARBA" id="ARBA00022670"/>
    </source>
</evidence>
<gene>
    <name evidence="5" type="primary">LOC110789962</name>
</gene>
<keyword evidence="2" id="KW-0645">Protease</keyword>
<dbReference type="OrthoDB" id="4217619at2759"/>
<dbReference type="SUPFAM" id="SSF50494">
    <property type="entry name" value="Trypsin-like serine proteases"/>
    <property type="match status" value="1"/>
</dbReference>
<dbReference type="InterPro" id="IPR043504">
    <property type="entry name" value="Peptidase_S1_PA_chymotrypsin"/>
</dbReference>
<dbReference type="PRINTS" id="PR00834">
    <property type="entry name" value="PROTEASES2C"/>
</dbReference>
<dbReference type="InterPro" id="IPR009003">
    <property type="entry name" value="Peptidase_S1_PA"/>
</dbReference>
<accession>A0A9R0IJU0</accession>
<evidence type="ECO:0000313" key="5">
    <source>
        <dbReference type="RefSeq" id="XP_021850382.1"/>
    </source>
</evidence>
<keyword evidence="3" id="KW-0378">Hydrolase</keyword>
<reference evidence="4" key="1">
    <citation type="journal article" date="2021" name="Nat. Commun.">
        <title>Genomic analyses provide insights into spinach domestication and the genetic basis of agronomic traits.</title>
        <authorList>
            <person name="Cai X."/>
            <person name="Sun X."/>
            <person name="Xu C."/>
            <person name="Sun H."/>
            <person name="Wang X."/>
            <person name="Ge C."/>
            <person name="Zhang Z."/>
            <person name="Wang Q."/>
            <person name="Fei Z."/>
            <person name="Jiao C."/>
            <person name="Wang Q."/>
        </authorList>
    </citation>
    <scope>NUCLEOTIDE SEQUENCE [LARGE SCALE GENOMIC DNA]</scope>
    <source>
        <strain evidence="4">cv. Varoflay</strain>
    </source>
</reference>
<protein>
    <submittedName>
        <fullName evidence="5">Protease Do-like 5, chloroplastic</fullName>
    </submittedName>
</protein>
<evidence type="ECO:0000256" key="3">
    <source>
        <dbReference type="ARBA" id="ARBA00022801"/>
    </source>
</evidence>
<dbReference type="RefSeq" id="XP_021850382.1">
    <property type="nucleotide sequence ID" value="XM_021994690.2"/>
</dbReference>
<dbReference type="Pfam" id="PF13365">
    <property type="entry name" value="Trypsin_2"/>
    <property type="match status" value="1"/>
</dbReference>
<dbReference type="PANTHER" id="PTHR43343">
    <property type="entry name" value="PEPTIDASE S12"/>
    <property type="match status" value="1"/>
</dbReference>
<sequence length="318" mass="34019">MMVASLSSVLRNRPQYSLPITINCSKLPSNSEFTRNPPLTRRKTIFLSTPFLTLLLNFNPGSATPLLSADALELDDEQEESSVVRLFQETSPSVVFIEVLELLNSSNNSKEALLADGSNAKVEGTGSGFLWDKFGHIVTNYHVVAKLATDQYGLQRCKVTVVDAQGTKISTEAKIIGIDPSYDLAVLKFDSQGKELTPALLGTSSNLHVGQNCFAIGNPYGYENTLTTGVVSGLGREIPSPNGQAIRGAIQTDASINAGNSGGPLIDSYGHVIGVNTATFTRKGTGMSSGVNFAIPIDTVLRTIPALIVYGTPYNNRY</sequence>
<dbReference type="Proteomes" id="UP000813463">
    <property type="component" value="Chromosome 5"/>
</dbReference>
<dbReference type="GeneID" id="110789962"/>
<reference evidence="5" key="2">
    <citation type="submission" date="2025-08" db="UniProtKB">
        <authorList>
            <consortium name="RefSeq"/>
        </authorList>
    </citation>
    <scope>IDENTIFICATION</scope>
    <source>
        <tissue evidence="5">Leaf</tissue>
    </source>
</reference>
<dbReference type="InterPro" id="IPR051201">
    <property type="entry name" value="Chloro_Bact_Ser_Proteases"/>
</dbReference>
<dbReference type="InterPro" id="IPR001940">
    <property type="entry name" value="Peptidase_S1C"/>
</dbReference>
<dbReference type="KEGG" id="soe:110789962"/>
<evidence type="ECO:0000256" key="1">
    <source>
        <dbReference type="ARBA" id="ARBA00010541"/>
    </source>
</evidence>
<dbReference type="AlphaFoldDB" id="A0A9R0IJU0"/>
<comment type="similarity">
    <text evidence="1">Belongs to the peptidase S1C family.</text>
</comment>